<sequence>MNNLFAQGTPVYRINAGGPQVTNGIGAFAADAYYSGGTPNAGNATIAGTANGAMYQSERAGGSFGYALPVSNGKYTVVLHFAETYWTAAGQRVFDVAAEGAKVLTRYDIV</sequence>
<dbReference type="SUPFAM" id="SSF49785">
    <property type="entry name" value="Galactose-binding domain-like"/>
    <property type="match status" value="1"/>
</dbReference>
<feature type="domain" description="Malectin" evidence="10">
    <location>
        <begin position="11"/>
        <end position="110"/>
    </location>
</feature>
<evidence type="ECO:0000259" key="10">
    <source>
        <dbReference type="Pfam" id="PF11721"/>
    </source>
</evidence>
<reference evidence="11 12" key="1">
    <citation type="journal article" date="2019" name="Environ. Microbiol.">
        <title>Species interactions and distinct microbial communities in high Arctic permafrost affected cryosols are associated with the CH4 and CO2 gas fluxes.</title>
        <authorList>
            <person name="Altshuler I."/>
            <person name="Hamel J."/>
            <person name="Turney S."/>
            <person name="Magnuson E."/>
            <person name="Levesque R."/>
            <person name="Greer C."/>
            <person name="Whyte L.G."/>
        </authorList>
    </citation>
    <scope>NUCLEOTIDE SEQUENCE [LARGE SCALE GENOMIC DNA]</scope>
    <source>
        <strain evidence="11 12">S9.2P</strain>
    </source>
</reference>
<keyword evidence="5" id="KW-0256">Endoplasmic reticulum</keyword>
<comment type="similarity">
    <text evidence="2">Belongs to the malectin family.</text>
</comment>
<protein>
    <submittedName>
        <fullName evidence="11">Laminarinase</fullName>
    </submittedName>
</protein>
<dbReference type="InterPro" id="IPR008979">
    <property type="entry name" value="Galactose-bd-like_sf"/>
</dbReference>
<evidence type="ECO:0000256" key="9">
    <source>
        <dbReference type="ARBA" id="ARBA00023277"/>
    </source>
</evidence>
<comment type="caution">
    <text evidence="11">The sequence shown here is derived from an EMBL/GenBank/DDBJ whole genome shotgun (WGS) entry which is preliminary data.</text>
</comment>
<dbReference type="Gene3D" id="2.60.120.430">
    <property type="entry name" value="Galactose-binding lectin"/>
    <property type="match status" value="1"/>
</dbReference>
<dbReference type="GO" id="GO:0030246">
    <property type="term" value="F:carbohydrate binding"/>
    <property type="evidence" value="ECO:0007669"/>
    <property type="project" value="InterPro"/>
</dbReference>
<evidence type="ECO:0000256" key="4">
    <source>
        <dbReference type="ARBA" id="ARBA00022729"/>
    </source>
</evidence>
<evidence type="ECO:0000313" key="12">
    <source>
        <dbReference type="Proteomes" id="UP000317646"/>
    </source>
</evidence>
<dbReference type="PANTHER" id="PTHR13460">
    <property type="match status" value="1"/>
</dbReference>
<keyword evidence="4" id="KW-0732">Signal</keyword>
<evidence type="ECO:0000256" key="3">
    <source>
        <dbReference type="ARBA" id="ARBA00022692"/>
    </source>
</evidence>
<keyword evidence="7" id="KW-0472">Membrane</keyword>
<dbReference type="EMBL" id="RCYZ01000008">
    <property type="protein sequence ID" value="TPG62841.1"/>
    <property type="molecule type" value="Genomic_DNA"/>
</dbReference>
<evidence type="ECO:0000256" key="1">
    <source>
        <dbReference type="ARBA" id="ARBA00004115"/>
    </source>
</evidence>
<dbReference type="GO" id="GO:0016020">
    <property type="term" value="C:membrane"/>
    <property type="evidence" value="ECO:0007669"/>
    <property type="project" value="TreeGrafter"/>
</dbReference>
<dbReference type="InterPro" id="IPR021720">
    <property type="entry name" value="Malectin_dom"/>
</dbReference>
<evidence type="ECO:0000256" key="8">
    <source>
        <dbReference type="ARBA" id="ARBA00023180"/>
    </source>
</evidence>
<gene>
    <name evidence="11" type="ORF">EAH73_17355</name>
</gene>
<evidence type="ECO:0000256" key="7">
    <source>
        <dbReference type="ARBA" id="ARBA00023136"/>
    </source>
</evidence>
<evidence type="ECO:0000256" key="6">
    <source>
        <dbReference type="ARBA" id="ARBA00022989"/>
    </source>
</evidence>
<name>A0A502GLY2_9BACT</name>
<dbReference type="AlphaFoldDB" id="A0A502GLY2"/>
<dbReference type="PANTHER" id="PTHR13460:SF0">
    <property type="entry name" value="MALECTIN"/>
    <property type="match status" value="1"/>
</dbReference>
<dbReference type="RefSeq" id="WP_205013020.1">
    <property type="nucleotide sequence ID" value="NZ_RCYZ01000008.1"/>
</dbReference>
<dbReference type="Proteomes" id="UP000317646">
    <property type="component" value="Unassembled WGS sequence"/>
</dbReference>
<keyword evidence="12" id="KW-1185">Reference proteome</keyword>
<organism evidence="11 12">
    <name type="scientific">Hymenobacter nivis</name>
    <dbReference type="NCBI Taxonomy" id="1850093"/>
    <lineage>
        <taxon>Bacteria</taxon>
        <taxon>Pseudomonadati</taxon>
        <taxon>Bacteroidota</taxon>
        <taxon>Cytophagia</taxon>
        <taxon>Cytophagales</taxon>
        <taxon>Hymenobacteraceae</taxon>
        <taxon>Hymenobacter</taxon>
    </lineage>
</organism>
<evidence type="ECO:0000256" key="5">
    <source>
        <dbReference type="ARBA" id="ARBA00022824"/>
    </source>
</evidence>
<accession>A0A502GLY2</accession>
<keyword evidence="9" id="KW-0119">Carbohydrate metabolism</keyword>
<keyword evidence="8" id="KW-0325">Glycoprotein</keyword>
<proteinExistence type="inferred from homology"/>
<evidence type="ECO:0000256" key="2">
    <source>
        <dbReference type="ARBA" id="ARBA00009141"/>
    </source>
</evidence>
<dbReference type="InterPro" id="IPR039155">
    <property type="entry name" value="MLEC"/>
</dbReference>
<dbReference type="Pfam" id="PF11721">
    <property type="entry name" value="Malectin"/>
    <property type="match status" value="1"/>
</dbReference>
<keyword evidence="3" id="KW-0812">Transmembrane</keyword>
<keyword evidence="6" id="KW-1133">Transmembrane helix</keyword>
<evidence type="ECO:0000313" key="11">
    <source>
        <dbReference type="EMBL" id="TPG62841.1"/>
    </source>
</evidence>
<feature type="non-terminal residue" evidence="11">
    <location>
        <position position="110"/>
    </location>
</feature>
<comment type="subcellular location">
    <subcellularLocation>
        <location evidence="1">Endoplasmic reticulum membrane</location>
        <topology evidence="1">Single-pass type I membrane protein</topology>
    </subcellularLocation>
</comment>